<evidence type="ECO:0000313" key="3">
    <source>
        <dbReference type="Proteomes" id="UP000607653"/>
    </source>
</evidence>
<evidence type="ECO:0000313" key="1">
    <source>
        <dbReference type="EMBL" id="DAD20298.1"/>
    </source>
</evidence>
<dbReference type="EMBL" id="DUZY01000001">
    <property type="protein sequence ID" value="DAD20299.1"/>
    <property type="molecule type" value="Genomic_DNA"/>
</dbReference>
<dbReference type="Proteomes" id="UP000607653">
    <property type="component" value="Unassembled WGS sequence"/>
</dbReference>
<keyword evidence="3" id="KW-1185">Reference proteome</keyword>
<dbReference type="EMBL" id="DUZY01000001">
    <property type="protein sequence ID" value="DAD20298.1"/>
    <property type="molecule type" value="Genomic_DNA"/>
</dbReference>
<protein>
    <submittedName>
        <fullName evidence="1">Uncharacterized protein</fullName>
    </submittedName>
</protein>
<name>A0A822XS34_NELNU</name>
<reference evidence="1 3" key="1">
    <citation type="journal article" date="2020" name="Mol. Biol. Evol.">
        <title>Distinct Expression and Methylation Patterns for Genes with Different Fates following a Single Whole-Genome Duplication in Flowering Plants.</title>
        <authorList>
            <person name="Shi T."/>
            <person name="Rahmani R.S."/>
            <person name="Gugger P.F."/>
            <person name="Wang M."/>
            <person name="Li H."/>
            <person name="Zhang Y."/>
            <person name="Li Z."/>
            <person name="Wang Q."/>
            <person name="Van de Peer Y."/>
            <person name="Marchal K."/>
            <person name="Chen J."/>
        </authorList>
    </citation>
    <scope>NUCLEOTIDE SEQUENCE [LARGE SCALE GENOMIC DNA]</scope>
    <source>
        <tissue evidence="1">Leaf</tissue>
    </source>
</reference>
<gene>
    <name evidence="1" type="ORF">HUJ06_021761</name>
    <name evidence="2" type="ORF">HUJ06_021762</name>
</gene>
<dbReference type="AlphaFoldDB" id="A0A822XS34"/>
<comment type="caution">
    <text evidence="1">The sequence shown here is derived from an EMBL/GenBank/DDBJ whole genome shotgun (WGS) entry which is preliminary data.</text>
</comment>
<sequence length="35" mass="4117">MFFLSFLDSNSYLNFLVSQLSLNDALILFNIYPQQ</sequence>
<organism evidence="1 3">
    <name type="scientific">Nelumbo nucifera</name>
    <name type="common">Sacred lotus</name>
    <dbReference type="NCBI Taxonomy" id="4432"/>
    <lineage>
        <taxon>Eukaryota</taxon>
        <taxon>Viridiplantae</taxon>
        <taxon>Streptophyta</taxon>
        <taxon>Embryophyta</taxon>
        <taxon>Tracheophyta</taxon>
        <taxon>Spermatophyta</taxon>
        <taxon>Magnoliopsida</taxon>
        <taxon>Proteales</taxon>
        <taxon>Nelumbonaceae</taxon>
        <taxon>Nelumbo</taxon>
    </lineage>
</organism>
<proteinExistence type="predicted"/>
<accession>A0A822XS34</accession>
<evidence type="ECO:0000313" key="2">
    <source>
        <dbReference type="EMBL" id="DAD20299.1"/>
    </source>
</evidence>